<feature type="transmembrane region" description="Helical" evidence="5">
    <location>
        <begin position="278"/>
        <end position="299"/>
    </location>
</feature>
<name>A0A2L2SSD8_9HYPO</name>
<dbReference type="InterPro" id="IPR036259">
    <property type="entry name" value="MFS_trans_sf"/>
</dbReference>
<dbReference type="PANTHER" id="PTHR48022">
    <property type="entry name" value="PLASTIDIC GLUCOSE TRANSPORTER 4"/>
    <property type="match status" value="1"/>
</dbReference>
<dbReference type="GO" id="GO:0005351">
    <property type="term" value="F:carbohydrate:proton symporter activity"/>
    <property type="evidence" value="ECO:0007669"/>
    <property type="project" value="TreeGrafter"/>
</dbReference>
<evidence type="ECO:0008006" key="8">
    <source>
        <dbReference type="Google" id="ProtNLM"/>
    </source>
</evidence>
<dbReference type="Gene3D" id="1.20.1250.20">
    <property type="entry name" value="MFS general substrate transporter like domains"/>
    <property type="match status" value="2"/>
</dbReference>
<feature type="transmembrane region" description="Helical" evidence="5">
    <location>
        <begin position="67"/>
        <end position="85"/>
    </location>
</feature>
<dbReference type="PANTHER" id="PTHR48022:SF68">
    <property type="entry name" value="MAJOR FACILITATOR SUPERFAMILY (MFS) PROFILE DOMAIN-CONTAINING PROTEIN-RELATED"/>
    <property type="match status" value="1"/>
</dbReference>
<comment type="subcellular location">
    <subcellularLocation>
        <location evidence="1">Membrane</location>
        <topology evidence="1">Multi-pass membrane protein</topology>
    </subcellularLocation>
</comment>
<protein>
    <recommendedName>
        <fullName evidence="8">Major facilitator superfamily (MFS) profile domain-containing protein</fullName>
    </recommendedName>
</protein>
<feature type="transmembrane region" description="Helical" evidence="5">
    <location>
        <begin position="345"/>
        <end position="366"/>
    </location>
</feature>
<dbReference type="SUPFAM" id="SSF103473">
    <property type="entry name" value="MFS general substrate transporter"/>
    <property type="match status" value="1"/>
</dbReference>
<accession>A0A2L2SSD8</accession>
<reference evidence="7" key="1">
    <citation type="submission" date="2014-10" db="EMBL/GenBank/DDBJ databases">
        <authorList>
            <person name="King R."/>
        </authorList>
    </citation>
    <scope>NUCLEOTIDE SEQUENCE [LARGE SCALE GENOMIC DNA]</scope>
    <source>
        <strain evidence="7">A3/5</strain>
    </source>
</reference>
<feature type="transmembrane region" description="Helical" evidence="5">
    <location>
        <begin position="378"/>
        <end position="397"/>
    </location>
</feature>
<feature type="transmembrane region" description="Helical" evidence="5">
    <location>
        <begin position="44"/>
        <end position="61"/>
    </location>
</feature>
<feature type="transmembrane region" description="Helical" evidence="5">
    <location>
        <begin position="97"/>
        <end position="116"/>
    </location>
</feature>
<dbReference type="Proteomes" id="UP000245910">
    <property type="component" value="Chromosome II"/>
</dbReference>
<evidence type="ECO:0000256" key="4">
    <source>
        <dbReference type="ARBA" id="ARBA00023136"/>
    </source>
</evidence>
<keyword evidence="2 5" id="KW-0812">Transmembrane</keyword>
<dbReference type="GO" id="GO:0016020">
    <property type="term" value="C:membrane"/>
    <property type="evidence" value="ECO:0007669"/>
    <property type="project" value="UniProtKB-SubCell"/>
</dbReference>
<evidence type="ECO:0000256" key="3">
    <source>
        <dbReference type="ARBA" id="ARBA00022989"/>
    </source>
</evidence>
<evidence type="ECO:0000256" key="2">
    <source>
        <dbReference type="ARBA" id="ARBA00022692"/>
    </source>
</evidence>
<dbReference type="InterPro" id="IPR005828">
    <property type="entry name" value="MFS_sugar_transport-like"/>
</dbReference>
<feature type="transmembrane region" description="Helical" evidence="5">
    <location>
        <begin position="122"/>
        <end position="155"/>
    </location>
</feature>
<keyword evidence="7" id="KW-1185">Reference proteome</keyword>
<keyword evidence="4 5" id="KW-0472">Membrane</keyword>
<dbReference type="EMBL" id="LN649230">
    <property type="protein sequence ID" value="CEI60024.1"/>
    <property type="molecule type" value="Genomic_DNA"/>
</dbReference>
<feature type="transmembrane region" description="Helical" evidence="5">
    <location>
        <begin position="238"/>
        <end position="257"/>
    </location>
</feature>
<dbReference type="Pfam" id="PF00083">
    <property type="entry name" value="Sugar_tr"/>
    <property type="match status" value="2"/>
</dbReference>
<evidence type="ECO:0000313" key="7">
    <source>
        <dbReference type="Proteomes" id="UP000245910"/>
    </source>
</evidence>
<evidence type="ECO:0000313" key="6">
    <source>
        <dbReference type="EMBL" id="CEI60024.1"/>
    </source>
</evidence>
<evidence type="ECO:0000256" key="5">
    <source>
        <dbReference type="SAM" id="Phobius"/>
    </source>
</evidence>
<evidence type="ECO:0000256" key="1">
    <source>
        <dbReference type="ARBA" id="ARBA00004141"/>
    </source>
</evidence>
<proteinExistence type="predicted"/>
<feature type="transmembrane region" description="Helical" evidence="5">
    <location>
        <begin position="305"/>
        <end position="333"/>
    </location>
</feature>
<dbReference type="AlphaFoldDB" id="A0A2L2SSD8"/>
<organism evidence="6 7">
    <name type="scientific">Fusarium venenatum</name>
    <dbReference type="NCBI Taxonomy" id="56646"/>
    <lineage>
        <taxon>Eukaryota</taxon>
        <taxon>Fungi</taxon>
        <taxon>Dikarya</taxon>
        <taxon>Ascomycota</taxon>
        <taxon>Pezizomycotina</taxon>
        <taxon>Sordariomycetes</taxon>
        <taxon>Hypocreomycetidae</taxon>
        <taxon>Hypocreales</taxon>
        <taxon>Nectriaceae</taxon>
        <taxon>Fusarium</taxon>
    </lineage>
</organism>
<dbReference type="InterPro" id="IPR050360">
    <property type="entry name" value="MFS_Sugar_Transporters"/>
</dbReference>
<feature type="transmembrane region" description="Helical" evidence="5">
    <location>
        <begin position="167"/>
        <end position="185"/>
    </location>
</feature>
<sequence>MAKSFENAHVVQAKHEHDEKKGAGDVAPTSAFVGLTRAQSVRKFWRLYVTGLGVSLAGMYAGYANSVIGSIIVNEGFIDILIQTIAPVTADKFGRKFNMWGVTFFLTLSIIIQVIAPNWWTLLIARLVAGCAGGLMGTSVMVYISEVFLVIALKVLGERNPTAFRHIFYLEFVFTGLWLFPMLYLPETPSLFIQYEMDESSATAKSGNENSDWKALFTSKINMKRAVISTLPFTFQNIVGVPLMFGYTTYFFQLAGVSDPFLGNMAKQMVLVIGRRTLVMGGGAAMAAICFVVGGLGFMKQTSASGIVLVALCSIWVVVYANTLTPIGWISLVEISSPSLRTTTTLIAVTIPYATGILFNYTVPLMLSNQNAGWGQKIGLFFGGITLVYLIPCFLMFPETNSRTYRELDELFERRVSGWKFASTKASRREDLEGKGGGEKGEGEKVQITRLIV</sequence>
<keyword evidence="3 5" id="KW-1133">Transmembrane helix</keyword>